<sequence length="415" mass="46288">MQRCEAGLMKNVQFFVPVAAARADLDTVLRTASGLRLLAPFDPMLVDFVVAFAKSILLDRTSREYPELVVLGNFFRTARIERLKRALMMEEGAACFGRGLVFHIAPSNVDSVFLYSSLLSVLCGNINIVRISRNAGPQLRFVLDKLERALAQAGLGERFYVLTYEHDDAITTRISAQCHMRVVWGGDATVSKIRSLPLRPTATELCFPDRFSAAMLRADAINALDTAALDLLCGDFYNDAIWFAQQACSSPRLVAWIGDEQACTTARLRFWQSFAQVLKHKDFENSSGMAMDRFVTACLVATEPTHRDTTALGFPTRILMNSAPLAAAKHHHRGNGLFYEQCFGDVPAFLSTLSDQEQTLSVFGYEGPEMAQWLGDLPMRSVDRITKVGHALDFNEIWDGTRLLQAFTRRISIEL</sequence>
<dbReference type="AlphaFoldDB" id="A0A225SUC4"/>
<dbReference type="EMBL" id="NJGV01000008">
    <property type="protein sequence ID" value="OWY34843.1"/>
    <property type="molecule type" value="Genomic_DNA"/>
</dbReference>
<evidence type="ECO:0000313" key="3">
    <source>
        <dbReference type="Proteomes" id="UP000214747"/>
    </source>
</evidence>
<organism evidence="2 3">
    <name type="scientific">Herbaspirillum aquaticum</name>
    <dbReference type="NCBI Taxonomy" id="568783"/>
    <lineage>
        <taxon>Bacteria</taxon>
        <taxon>Pseudomonadati</taxon>
        <taxon>Pseudomonadota</taxon>
        <taxon>Betaproteobacteria</taxon>
        <taxon>Burkholderiales</taxon>
        <taxon>Oxalobacteraceae</taxon>
        <taxon>Herbaspirillum</taxon>
    </lineage>
</organism>
<name>A0A225SUC4_9BURK</name>
<evidence type="ECO:0000256" key="1">
    <source>
        <dbReference type="ARBA" id="ARBA00022857"/>
    </source>
</evidence>
<keyword evidence="3" id="KW-1185">Reference proteome</keyword>
<proteinExistence type="predicted"/>
<keyword evidence="1" id="KW-0521">NADP</keyword>
<dbReference type="GO" id="GO:0003995">
    <property type="term" value="F:acyl-CoA dehydrogenase activity"/>
    <property type="evidence" value="ECO:0007669"/>
    <property type="project" value="InterPro"/>
</dbReference>
<reference evidence="2 3" key="1">
    <citation type="journal article" date="2010" name="Int. J. Syst. Evol. Microbiol.">
        <title>Reclassification of Herbaspirillum putei as a later heterotypic synonym of Herbaspirillum huttiense, with the description of H. huttiense subsp. huttiense subsp. nov. and H. huttiense subsp. putei subsp. nov., comb. nov., and description of Herbaspirillum aquaticum sp. nov.</title>
        <authorList>
            <person name="Dobritsa A.P."/>
            <person name="Reddy M.C."/>
            <person name="Samadpour M."/>
        </authorList>
    </citation>
    <scope>NUCLEOTIDE SEQUENCE [LARGE SCALE GENOMIC DNA]</scope>
    <source>
        <strain evidence="2 3">IEH 4430</strain>
    </source>
</reference>
<dbReference type="Proteomes" id="UP000214747">
    <property type="component" value="Unassembled WGS sequence"/>
</dbReference>
<evidence type="ECO:0008006" key="4">
    <source>
        <dbReference type="Google" id="ProtNLM"/>
    </source>
</evidence>
<dbReference type="Pfam" id="PF05893">
    <property type="entry name" value="LuxC"/>
    <property type="match status" value="1"/>
</dbReference>
<comment type="caution">
    <text evidence="2">The sequence shown here is derived from an EMBL/GenBank/DDBJ whole genome shotgun (WGS) entry which is preliminary data.</text>
</comment>
<dbReference type="InterPro" id="IPR008670">
    <property type="entry name" value="CoA_reduct_LuxC"/>
</dbReference>
<protein>
    <recommendedName>
        <fullName evidence="4">Long-chain-fatty-acyl-CoA reductase</fullName>
    </recommendedName>
</protein>
<gene>
    <name evidence="2" type="ORF">CEJ45_11170</name>
</gene>
<evidence type="ECO:0000313" key="2">
    <source>
        <dbReference type="EMBL" id="OWY34843.1"/>
    </source>
</evidence>
<accession>A0A225SUC4</accession>
<dbReference type="GO" id="GO:0008218">
    <property type="term" value="P:bioluminescence"/>
    <property type="evidence" value="ECO:0007669"/>
    <property type="project" value="InterPro"/>
</dbReference>